<reference evidence="1 2" key="1">
    <citation type="submission" date="2018-09" db="EMBL/GenBank/DDBJ databases">
        <authorList>
            <person name="Zhu H."/>
        </authorList>
    </citation>
    <scope>NUCLEOTIDE SEQUENCE [LARGE SCALE GENOMIC DNA]</scope>
    <source>
        <strain evidence="1 2">K2W22B-5</strain>
    </source>
</reference>
<dbReference type="AlphaFoldDB" id="A0A418VMI0"/>
<evidence type="ECO:0000313" key="2">
    <source>
        <dbReference type="Proteomes" id="UP000283458"/>
    </source>
</evidence>
<proteinExistence type="predicted"/>
<gene>
    <name evidence="1" type="ORF">D3877_26365</name>
</gene>
<accession>A0A418VMI0</accession>
<organism evidence="1 2">
    <name type="scientific">Azospirillum cavernae</name>
    <dbReference type="NCBI Taxonomy" id="2320860"/>
    <lineage>
        <taxon>Bacteria</taxon>
        <taxon>Pseudomonadati</taxon>
        <taxon>Pseudomonadota</taxon>
        <taxon>Alphaproteobacteria</taxon>
        <taxon>Rhodospirillales</taxon>
        <taxon>Azospirillaceae</taxon>
        <taxon>Azospirillum</taxon>
    </lineage>
</organism>
<evidence type="ECO:0000313" key="1">
    <source>
        <dbReference type="EMBL" id="RJF77332.1"/>
    </source>
</evidence>
<dbReference type="RefSeq" id="WP_119833773.1">
    <property type="nucleotide sequence ID" value="NZ_QYUL01000005.1"/>
</dbReference>
<dbReference type="OrthoDB" id="7305172at2"/>
<protein>
    <recommendedName>
        <fullName evidence="3">Dihydroneopterin aldolase/epimerase domain-containing protein</fullName>
    </recommendedName>
</protein>
<dbReference type="SUPFAM" id="SSF55620">
    <property type="entry name" value="Tetrahydrobiopterin biosynthesis enzymes-like"/>
    <property type="match status" value="1"/>
</dbReference>
<dbReference type="EMBL" id="QYUL01000005">
    <property type="protein sequence ID" value="RJF77332.1"/>
    <property type="molecule type" value="Genomic_DNA"/>
</dbReference>
<dbReference type="InterPro" id="IPR043133">
    <property type="entry name" value="GTP-CH-I_C/QueF"/>
</dbReference>
<evidence type="ECO:0008006" key="3">
    <source>
        <dbReference type="Google" id="ProtNLM"/>
    </source>
</evidence>
<comment type="caution">
    <text evidence="1">The sequence shown here is derived from an EMBL/GenBank/DDBJ whole genome shotgun (WGS) entry which is preliminary data.</text>
</comment>
<sequence length="138" mass="14521">MSDNSADRRAIVQPGGATLTYTILVRGFTAPVRLVGRDGPVIASFDLTLTVVHPGQGFPDDIAAVMSYEDIVEELRRLCAEPSISGPDYLAESAADLCLAHAKVQRASVAVELPSVTEDGAGTGASITRMQQNSLSSF</sequence>
<name>A0A418VMI0_9PROT</name>
<keyword evidence="2" id="KW-1185">Reference proteome</keyword>
<dbReference type="Gene3D" id="3.30.1130.10">
    <property type="match status" value="1"/>
</dbReference>
<dbReference type="Proteomes" id="UP000283458">
    <property type="component" value="Unassembled WGS sequence"/>
</dbReference>